<comment type="caution">
    <text evidence="1">The sequence shown here is derived from an EMBL/GenBank/DDBJ whole genome shotgun (WGS) entry which is preliminary data.</text>
</comment>
<dbReference type="EMBL" id="PPED02000002">
    <property type="protein sequence ID" value="PWN70451.1"/>
    <property type="molecule type" value="Genomic_DNA"/>
</dbReference>
<organism evidence="1 2">
    <name type="scientific">Chryseobacterium phosphatilyticum</name>
    <dbReference type="NCBI Taxonomy" id="475075"/>
    <lineage>
        <taxon>Bacteria</taxon>
        <taxon>Pseudomonadati</taxon>
        <taxon>Bacteroidota</taxon>
        <taxon>Flavobacteriia</taxon>
        <taxon>Flavobacteriales</taxon>
        <taxon>Weeksellaceae</taxon>
        <taxon>Chryseobacterium group</taxon>
        <taxon>Chryseobacterium</taxon>
    </lineage>
</organism>
<keyword evidence="2" id="KW-1185">Reference proteome</keyword>
<evidence type="ECO:0000313" key="1">
    <source>
        <dbReference type="EMBL" id="PWN70451.1"/>
    </source>
</evidence>
<name>A0A316X9F3_9FLAO</name>
<sequence>MPCFLQKLNELIAKGELNKKKTSVFIKVLVLSMNGFFKFFINKLSIIPSKKKSGNILLPDLTLKRKGNINYEF</sequence>
<gene>
    <name evidence="1" type="ORF">C1631_010790</name>
</gene>
<dbReference type="Proteomes" id="UP000236594">
    <property type="component" value="Unassembled WGS sequence"/>
</dbReference>
<protein>
    <submittedName>
        <fullName evidence="1">Uncharacterized protein</fullName>
    </submittedName>
</protein>
<reference evidence="1 2" key="1">
    <citation type="submission" date="2018-04" db="EMBL/GenBank/DDBJ databases">
        <title>Draft Genome Sequence of Phosphate-Solubilizing Chryseobacterium sp. ISE14 that is a Biocontrol and Plant Growth-Promoting Rhizobacterium Isolated from Cucumber.</title>
        <authorList>
            <person name="Jeong J.-J."/>
            <person name="Sang M.K."/>
            <person name="Choi I.-G."/>
            <person name="Kim K.D."/>
        </authorList>
    </citation>
    <scope>NUCLEOTIDE SEQUENCE [LARGE SCALE GENOMIC DNA]</scope>
    <source>
        <strain evidence="1 2">ISE14</strain>
    </source>
</reference>
<evidence type="ECO:0000313" key="2">
    <source>
        <dbReference type="Proteomes" id="UP000236594"/>
    </source>
</evidence>
<accession>A0A316X9F3</accession>
<proteinExistence type="predicted"/>
<dbReference type="AlphaFoldDB" id="A0A316X9F3"/>